<evidence type="ECO:0000313" key="3">
    <source>
        <dbReference type="EnsemblPlants" id="ONIVA12G07300.1"/>
    </source>
</evidence>
<reference evidence="3" key="2">
    <citation type="submission" date="2018-04" db="EMBL/GenBank/DDBJ databases">
        <title>OnivRS2 (Oryza nivara Reference Sequence Version 2).</title>
        <authorList>
            <person name="Zhang J."/>
            <person name="Kudrna D."/>
            <person name="Lee S."/>
            <person name="Talag J."/>
            <person name="Rajasekar S."/>
            <person name="Welchert J."/>
            <person name="Hsing Y.-I."/>
            <person name="Wing R.A."/>
        </authorList>
    </citation>
    <scope>NUCLEOTIDE SEQUENCE [LARGE SCALE GENOMIC DNA]</scope>
    <source>
        <strain evidence="3">SL10</strain>
    </source>
</reference>
<keyword evidence="4" id="KW-1185">Reference proteome</keyword>
<dbReference type="OMA" id="HELAITF"/>
<dbReference type="PROSITE" id="PS50053">
    <property type="entry name" value="UBIQUITIN_2"/>
    <property type="match status" value="1"/>
</dbReference>
<protein>
    <recommendedName>
        <fullName evidence="2">Ubiquitin-like domain-containing protein</fullName>
    </recommendedName>
</protein>
<proteinExistence type="predicted"/>
<dbReference type="Proteomes" id="UP000006591">
    <property type="component" value="Chromosome 12"/>
</dbReference>
<dbReference type="PANTHER" id="PTHR35161">
    <property type="entry name" value="OS02G0303100 PROTEIN"/>
    <property type="match status" value="1"/>
</dbReference>
<dbReference type="HOGENOM" id="CLU_027177_0_0_1"/>
<dbReference type="Gene3D" id="3.10.20.90">
    <property type="entry name" value="Phosphatidylinositol 3-kinase Catalytic Subunit, Chain A, domain 1"/>
    <property type="match status" value="1"/>
</dbReference>
<sequence length="662" mass="73721">MDGGYATRNKHKGSLVCRLGSLCTGERREEREERRTPLSCGLGIGAGDEKAIGAVEGRVRDSTLFLRCPLSHSFRTLMIRRRRSRSRCRGRDRGDADGLGAHGRGTSSAGCRCSDSRPMVVSLLAPMAVPSSLEPAATLEKKDLRQKLIVDDQEPPAPTSAAASHEAAVAATELASTSKDGLVDLSLSRCFLMDKEKEHTLTTLEVSGDIDLSCLLNKGTWRYLGNMAFLQIKKSPEQGESEVTDTDSKLKRKEISGAKSSCVSSTRTAEDADKDGQPVPCMNDAKSLTQLLVKVCRNTVSVQEDLNVITVKQFVKAACQKIGVHAYDFYAVYGGKPLKDDKLMSCYPIYRGSTVCLRQRLRAGSPQVILFKSYTFDEMIENRAGLFHVVHLSQHSTNSMTQVGTVTYLSDYSQYIIHEVLIYICGKHRKGWSFGGNFESTDILFCSGRVKIAKRVHRVNFNKDTCGMDYMKLYEIFVEAFAVGMKDNQQVFPMFLPHLLEYLFACPAGENSNHELAITFLTNHPALASYMDRIKQCILLDSMVDSLDPVDLLSLKQLLNWVWKWSQDPVKVPGMNSVYIHNAKFHPVTHQMLVNARYIPNPLGCLHFAGNYFSHAHNHQKFWIVEPPESKHQATDNILTVPRQLHASLKAFDSTRLSAAIG</sequence>
<dbReference type="SUPFAM" id="SSF54236">
    <property type="entry name" value="Ubiquitin-like"/>
    <property type="match status" value="1"/>
</dbReference>
<organism evidence="3">
    <name type="scientific">Oryza nivara</name>
    <name type="common">Indian wild rice</name>
    <name type="synonym">Oryza sativa f. spontanea</name>
    <dbReference type="NCBI Taxonomy" id="4536"/>
    <lineage>
        <taxon>Eukaryota</taxon>
        <taxon>Viridiplantae</taxon>
        <taxon>Streptophyta</taxon>
        <taxon>Embryophyta</taxon>
        <taxon>Tracheophyta</taxon>
        <taxon>Spermatophyta</taxon>
        <taxon>Magnoliopsida</taxon>
        <taxon>Liliopsida</taxon>
        <taxon>Poales</taxon>
        <taxon>Poaceae</taxon>
        <taxon>BOP clade</taxon>
        <taxon>Oryzoideae</taxon>
        <taxon>Oryzeae</taxon>
        <taxon>Oryzinae</taxon>
        <taxon>Oryza</taxon>
    </lineage>
</organism>
<evidence type="ECO:0000313" key="4">
    <source>
        <dbReference type="Proteomes" id="UP000006591"/>
    </source>
</evidence>
<feature type="domain" description="Ubiquitin-like" evidence="2">
    <location>
        <begin position="289"/>
        <end position="364"/>
    </location>
</feature>
<feature type="region of interest" description="Disordered" evidence="1">
    <location>
        <begin position="85"/>
        <end position="111"/>
    </location>
</feature>
<dbReference type="AlphaFoldDB" id="A0A0E0J8L1"/>
<dbReference type="InterPro" id="IPR000626">
    <property type="entry name" value="Ubiquitin-like_dom"/>
</dbReference>
<accession>A0A0E0J8L1</accession>
<dbReference type="InterPro" id="IPR029071">
    <property type="entry name" value="Ubiquitin-like_domsf"/>
</dbReference>
<name>A0A0E0J8L1_ORYNI</name>
<dbReference type="Gramene" id="ONIVA12G07300.1">
    <property type="protein sequence ID" value="ONIVA12G07300.1"/>
    <property type="gene ID" value="ONIVA12G07300"/>
</dbReference>
<evidence type="ECO:0000259" key="2">
    <source>
        <dbReference type="PROSITE" id="PS50053"/>
    </source>
</evidence>
<evidence type="ECO:0000256" key="1">
    <source>
        <dbReference type="SAM" id="MobiDB-lite"/>
    </source>
</evidence>
<reference evidence="3" key="1">
    <citation type="submission" date="2015-04" db="UniProtKB">
        <authorList>
            <consortium name="EnsemblPlants"/>
        </authorList>
    </citation>
    <scope>IDENTIFICATION</scope>
    <source>
        <strain evidence="3">SL10</strain>
    </source>
</reference>
<dbReference type="PANTHER" id="PTHR35161:SF20">
    <property type="entry name" value="UBIQUITIN-LIKE DOMAIN-CONTAINING PROTEIN"/>
    <property type="match status" value="1"/>
</dbReference>
<dbReference type="EnsemblPlants" id="ONIVA12G07300.1">
    <property type="protein sequence ID" value="ONIVA12G07300.1"/>
    <property type="gene ID" value="ONIVA12G07300"/>
</dbReference>